<protein>
    <submittedName>
        <fullName evidence="3">Glycosyltransferase</fullName>
    </submittedName>
</protein>
<dbReference type="Gene3D" id="3.90.550.10">
    <property type="entry name" value="Spore Coat Polysaccharide Biosynthesis Protein SpsA, Chain A"/>
    <property type="match status" value="1"/>
</dbReference>
<evidence type="ECO:0000313" key="3">
    <source>
        <dbReference type="EMBL" id="QGX96768.1"/>
    </source>
</evidence>
<keyword evidence="4" id="KW-1185">Reference proteome</keyword>
<feature type="region of interest" description="Disordered" evidence="1">
    <location>
        <begin position="1"/>
        <end position="24"/>
    </location>
</feature>
<sequence length="299" mass="33996">MIYLQGPVGPASRQAGGQGLSSQTGKADLTACAIVCVRNEIRYLPHLIAHLEEQELGVFFIDNGSDDGTLDYIRSRVGNGVLGVEELPYRGVFSLGDQLQAKAEIEQGLPHDWIMHLDADERPHACLPQDSLLDVVKRADRNGDNVINFEEFVFLPFNLPDEGGGNLARNGGEMAFASEYYYYFAPSPRRLMRLYKRNAGLDNRGRAGHSLDGSVSVYPENQVLRHYIALDQEHLFSKYVGRKFDESELRLTWHKNRTNLTRQDLMLTDDVALNMDRLPHAESYAFSRNTNRQDHFWHW</sequence>
<geneLocation type="plasmid" evidence="4">
    <name>pmme07001</name>
</geneLocation>
<evidence type="ECO:0000259" key="2">
    <source>
        <dbReference type="PROSITE" id="PS50222"/>
    </source>
</evidence>
<reference evidence="3 4" key="1">
    <citation type="submission" date="2018-12" db="EMBL/GenBank/DDBJ databases">
        <title>Complete genome sequence of Roseovarius sp. MME-070.</title>
        <authorList>
            <person name="Nam Y.-D."/>
            <person name="Kang J."/>
            <person name="Chung W.-H."/>
            <person name="Park Y.S."/>
        </authorList>
    </citation>
    <scope>NUCLEOTIDE SEQUENCE [LARGE SCALE GENOMIC DNA]</scope>
    <source>
        <strain evidence="3 4">MME-070</strain>
        <plasmid evidence="4">pmme07001</plasmid>
    </source>
</reference>
<evidence type="ECO:0000256" key="1">
    <source>
        <dbReference type="SAM" id="MobiDB-lite"/>
    </source>
</evidence>
<dbReference type="GO" id="GO:0016740">
    <property type="term" value="F:transferase activity"/>
    <property type="evidence" value="ECO:0007669"/>
    <property type="project" value="UniProtKB-KW"/>
</dbReference>
<name>A0A6I6IVI1_9RHOB</name>
<evidence type="ECO:0000313" key="4">
    <source>
        <dbReference type="Proteomes" id="UP000428330"/>
    </source>
</evidence>
<dbReference type="AlphaFoldDB" id="A0A6I6IVI1"/>
<keyword evidence="3" id="KW-0614">Plasmid</keyword>
<proteinExistence type="predicted"/>
<dbReference type="EMBL" id="CP034347">
    <property type="protein sequence ID" value="QGX96768.1"/>
    <property type="molecule type" value="Genomic_DNA"/>
</dbReference>
<dbReference type="Proteomes" id="UP000428330">
    <property type="component" value="Plasmid pMME07001"/>
</dbReference>
<dbReference type="KEGG" id="rom:EI983_00160"/>
<gene>
    <name evidence="3" type="ORF">EI983_00160</name>
</gene>
<dbReference type="InterPro" id="IPR029044">
    <property type="entry name" value="Nucleotide-diphossugar_trans"/>
</dbReference>
<dbReference type="GO" id="GO:0005509">
    <property type="term" value="F:calcium ion binding"/>
    <property type="evidence" value="ECO:0007669"/>
    <property type="project" value="InterPro"/>
</dbReference>
<accession>A0A6I6IVI1</accession>
<dbReference type="SUPFAM" id="SSF53448">
    <property type="entry name" value="Nucleotide-diphospho-sugar transferases"/>
    <property type="match status" value="1"/>
</dbReference>
<dbReference type="InterPro" id="IPR018247">
    <property type="entry name" value="EF_Hand_1_Ca_BS"/>
</dbReference>
<keyword evidence="3" id="KW-0808">Transferase</keyword>
<dbReference type="Pfam" id="PF13704">
    <property type="entry name" value="Glyco_tranf_2_4"/>
    <property type="match status" value="1"/>
</dbReference>
<dbReference type="PROSITE" id="PS00018">
    <property type="entry name" value="EF_HAND_1"/>
    <property type="match status" value="1"/>
</dbReference>
<dbReference type="PROSITE" id="PS50222">
    <property type="entry name" value="EF_HAND_2"/>
    <property type="match status" value="1"/>
</dbReference>
<organism evidence="3 4">
    <name type="scientific">Roseovarius faecimaris</name>
    <dbReference type="NCBI Taxonomy" id="2494550"/>
    <lineage>
        <taxon>Bacteria</taxon>
        <taxon>Pseudomonadati</taxon>
        <taxon>Pseudomonadota</taxon>
        <taxon>Alphaproteobacteria</taxon>
        <taxon>Rhodobacterales</taxon>
        <taxon>Roseobacteraceae</taxon>
        <taxon>Roseovarius</taxon>
    </lineage>
</organism>
<feature type="domain" description="EF-hand" evidence="2">
    <location>
        <begin position="127"/>
        <end position="162"/>
    </location>
</feature>
<dbReference type="InterPro" id="IPR002048">
    <property type="entry name" value="EF_hand_dom"/>
</dbReference>